<dbReference type="AlphaFoldDB" id="X0YWE9"/>
<evidence type="ECO:0000313" key="1">
    <source>
        <dbReference type="EMBL" id="GAG60510.1"/>
    </source>
</evidence>
<protein>
    <submittedName>
        <fullName evidence="1">Uncharacterized protein</fullName>
    </submittedName>
</protein>
<dbReference type="EMBL" id="BART01008959">
    <property type="protein sequence ID" value="GAG60510.1"/>
    <property type="molecule type" value="Genomic_DNA"/>
</dbReference>
<sequence>MNELRQIEGIIFELYEIDGNEREMIVSDIKNRIDFYKKVYH</sequence>
<accession>X0YWE9</accession>
<gene>
    <name evidence="1" type="ORF">S01H4_19997</name>
</gene>
<name>X0YWE9_9ZZZZ</name>
<proteinExistence type="predicted"/>
<organism evidence="1">
    <name type="scientific">marine sediment metagenome</name>
    <dbReference type="NCBI Taxonomy" id="412755"/>
    <lineage>
        <taxon>unclassified sequences</taxon>
        <taxon>metagenomes</taxon>
        <taxon>ecological metagenomes</taxon>
    </lineage>
</organism>
<reference evidence="1" key="1">
    <citation type="journal article" date="2014" name="Front. Microbiol.">
        <title>High frequency of phylogenetically diverse reductive dehalogenase-homologous genes in deep subseafloor sedimentary metagenomes.</title>
        <authorList>
            <person name="Kawai M."/>
            <person name="Futagami T."/>
            <person name="Toyoda A."/>
            <person name="Takaki Y."/>
            <person name="Nishi S."/>
            <person name="Hori S."/>
            <person name="Arai W."/>
            <person name="Tsubouchi T."/>
            <person name="Morono Y."/>
            <person name="Uchiyama I."/>
            <person name="Ito T."/>
            <person name="Fujiyama A."/>
            <person name="Inagaki F."/>
            <person name="Takami H."/>
        </authorList>
    </citation>
    <scope>NUCLEOTIDE SEQUENCE</scope>
    <source>
        <strain evidence="1">Expedition CK06-06</strain>
    </source>
</reference>
<comment type="caution">
    <text evidence="1">The sequence shown here is derived from an EMBL/GenBank/DDBJ whole genome shotgun (WGS) entry which is preliminary data.</text>
</comment>